<dbReference type="STRING" id="686796.SAMN04488104_105220"/>
<dbReference type="EMBL" id="FNAC01000052">
    <property type="protein sequence ID" value="SDD74111.1"/>
    <property type="molecule type" value="Genomic_DNA"/>
</dbReference>
<evidence type="ECO:0000313" key="1">
    <source>
        <dbReference type="EMBL" id="SDD74111.1"/>
    </source>
</evidence>
<evidence type="ECO:0000313" key="2">
    <source>
        <dbReference type="Proteomes" id="UP000199060"/>
    </source>
</evidence>
<dbReference type="AlphaFoldDB" id="A0A1G6X7K0"/>
<accession>A0A1G6X7K0</accession>
<protein>
    <submittedName>
        <fullName evidence="1">Uncharacterized protein</fullName>
    </submittedName>
</protein>
<dbReference type="Proteomes" id="UP000199060">
    <property type="component" value="Unassembled WGS sequence"/>
</dbReference>
<organism evidence="1 2">
    <name type="scientific">Algoriphagus faecimaris</name>
    <dbReference type="NCBI Taxonomy" id="686796"/>
    <lineage>
        <taxon>Bacteria</taxon>
        <taxon>Pseudomonadati</taxon>
        <taxon>Bacteroidota</taxon>
        <taxon>Cytophagia</taxon>
        <taxon>Cytophagales</taxon>
        <taxon>Cyclobacteriaceae</taxon>
        <taxon>Algoriphagus</taxon>
    </lineage>
</organism>
<proteinExistence type="predicted"/>
<sequence>MIKRLLFHRLEELMADFPASAIGLTEDLQKKRNAFRDLNFSQC</sequence>
<name>A0A1G6X7K0_9BACT</name>
<gene>
    <name evidence="1" type="ORF">SAMN04488104_105220</name>
</gene>
<keyword evidence="2" id="KW-1185">Reference proteome</keyword>
<reference evidence="2" key="1">
    <citation type="submission" date="2016-10" db="EMBL/GenBank/DDBJ databases">
        <authorList>
            <person name="Varghese N."/>
            <person name="Submissions S."/>
        </authorList>
    </citation>
    <scope>NUCLEOTIDE SEQUENCE [LARGE SCALE GENOMIC DNA]</scope>
    <source>
        <strain evidence="2">DSM 23095</strain>
    </source>
</reference>